<gene>
    <name evidence="1" type="primary">yyaC</name>
    <name evidence="1" type="ORF">HIJ39_00960</name>
</gene>
<keyword evidence="1" id="KW-0645">Protease</keyword>
<comment type="caution">
    <text evidence="1">The sequence shown here is derived from an EMBL/GenBank/DDBJ whole genome shotgun (WGS) entry which is preliminary data.</text>
</comment>
<dbReference type="EMBL" id="JABBVZ010000002">
    <property type="protein sequence ID" value="NMP20927.1"/>
    <property type="molecule type" value="Genomic_DNA"/>
</dbReference>
<evidence type="ECO:0000313" key="2">
    <source>
        <dbReference type="Proteomes" id="UP000533476"/>
    </source>
</evidence>
<dbReference type="Pfam" id="PF06866">
    <property type="entry name" value="DUF1256"/>
    <property type="match status" value="1"/>
</dbReference>
<name>A0A7Y0Q0Z2_9FIRM</name>
<organism evidence="1 2">
    <name type="scientific">Sulfobacillus harzensis</name>
    <dbReference type="NCBI Taxonomy" id="2729629"/>
    <lineage>
        <taxon>Bacteria</taxon>
        <taxon>Bacillati</taxon>
        <taxon>Bacillota</taxon>
        <taxon>Clostridia</taxon>
        <taxon>Eubacteriales</taxon>
        <taxon>Clostridiales Family XVII. Incertae Sedis</taxon>
        <taxon>Sulfobacillus</taxon>
    </lineage>
</organism>
<keyword evidence="1" id="KW-0378">Hydrolase</keyword>
<evidence type="ECO:0000313" key="1">
    <source>
        <dbReference type="EMBL" id="NMP20927.1"/>
    </source>
</evidence>
<protein>
    <submittedName>
        <fullName evidence="1">Spore protease YyaC</fullName>
    </submittedName>
</protein>
<proteinExistence type="predicted"/>
<dbReference type="GO" id="GO:0006508">
    <property type="term" value="P:proteolysis"/>
    <property type="evidence" value="ECO:0007669"/>
    <property type="project" value="UniProtKB-KW"/>
</dbReference>
<dbReference type="GO" id="GO:0008233">
    <property type="term" value="F:peptidase activity"/>
    <property type="evidence" value="ECO:0007669"/>
    <property type="project" value="UniProtKB-KW"/>
</dbReference>
<reference evidence="1 2" key="1">
    <citation type="submission" date="2020-04" db="EMBL/GenBank/DDBJ databases">
        <authorList>
            <person name="Zhang R."/>
            <person name="Schippers A."/>
        </authorList>
    </citation>
    <scope>NUCLEOTIDE SEQUENCE [LARGE SCALE GENOMIC DNA]</scope>
    <source>
        <strain evidence="1 2">DSM 109850</strain>
    </source>
</reference>
<accession>A0A7Y0Q0Z2</accession>
<dbReference type="InterPro" id="IPR009665">
    <property type="entry name" value="YyaC"/>
</dbReference>
<dbReference type="RefSeq" id="WP_169095759.1">
    <property type="nucleotide sequence ID" value="NZ_JABBVZ010000002.1"/>
</dbReference>
<dbReference type="AlphaFoldDB" id="A0A7Y0Q0Z2"/>
<dbReference type="NCBIfam" id="TIGR02841">
    <property type="entry name" value="spore_YyaC"/>
    <property type="match status" value="1"/>
</dbReference>
<dbReference type="Proteomes" id="UP000533476">
    <property type="component" value="Unassembled WGS sequence"/>
</dbReference>
<dbReference type="SUPFAM" id="SSF53163">
    <property type="entry name" value="HybD-like"/>
    <property type="match status" value="1"/>
</dbReference>
<sequence>MPDQRSHRSTPENPREFRTLVDRPQAREELALALARLWSDGGPPEAIVCIGTDRATGDALGPLTGSFLLQNPTRELVVHGTLDVPVHATNLHDIIRSHPRLLKSRVLAVDASLGRPEEVGLITAGLGAIRPGAGVNKELPALGRYYVTGTVNIGGFMDYYVLQNTRLALVMRMAHTIAEAILLSLRL</sequence>
<keyword evidence="2" id="KW-1185">Reference proteome</keyword>
<dbReference type="InterPro" id="IPR023430">
    <property type="entry name" value="Pept_HybD-like_dom_sf"/>
</dbReference>